<reference evidence="1" key="1">
    <citation type="submission" date="2021-01" db="EMBL/GenBank/DDBJ databases">
        <authorList>
            <person name="Corre E."/>
            <person name="Pelletier E."/>
            <person name="Niang G."/>
            <person name="Scheremetjew M."/>
            <person name="Finn R."/>
            <person name="Kale V."/>
            <person name="Holt S."/>
            <person name="Cochrane G."/>
            <person name="Meng A."/>
            <person name="Brown T."/>
            <person name="Cohen L."/>
        </authorList>
    </citation>
    <scope>NUCLEOTIDE SEQUENCE</scope>
    <source>
        <strain evidence="1">CCMP3105</strain>
    </source>
</reference>
<sequence length="424" mass="46489">MPRVESGKAPNFQDAVNRLGADEASTAFLGDILALPGFQRCWQGKSWAAVETDDQGALIELYVDMPGVELEGAPALPTSVGGCAKLRKLCLRAMGLGSLCEELGRCVELKDLCVCANPLSGDVPESLNNLTALVNFNIDDCHMTGRFLPMELFKRLGGTEGTYIYLANNDFGDINFADFGLNQYTTGELRPMVPDTSVNTISPTGMNRVVQRGRVAVCSFPGKEFLQWMLMLIRNSTQRNPDCLDASELCVFLSAYAAAQSVDEAVDEWHAGGKRGSPTCEMHGKFFEAAANASSGGTVFGHKKFGCMWFHEWALNQVRAAMAGYKRFLVFTMCTSEPTAIGPVGTCQKAEYAFLKSMQTAYPDVQIGVAPVDNLEFFMREPLEFWNTSARLNEAPVGCQDIHESPIPFPREEYEKLVVESQAK</sequence>
<dbReference type="EMBL" id="HBNR01090703">
    <property type="protein sequence ID" value="CAE4669707.1"/>
    <property type="molecule type" value="Transcribed_RNA"/>
</dbReference>
<proteinExistence type="predicted"/>
<protein>
    <submittedName>
        <fullName evidence="1">Uncharacterized protein</fullName>
    </submittedName>
</protein>
<accession>A0A7S4VW73</accession>
<evidence type="ECO:0000313" key="1">
    <source>
        <dbReference type="EMBL" id="CAE4669707.1"/>
    </source>
</evidence>
<dbReference type="InterPro" id="IPR032675">
    <property type="entry name" value="LRR_dom_sf"/>
</dbReference>
<dbReference type="AlphaFoldDB" id="A0A7S4VW73"/>
<dbReference type="SUPFAM" id="SSF52058">
    <property type="entry name" value="L domain-like"/>
    <property type="match status" value="1"/>
</dbReference>
<dbReference type="Gene3D" id="3.80.10.10">
    <property type="entry name" value="Ribonuclease Inhibitor"/>
    <property type="match status" value="1"/>
</dbReference>
<name>A0A7S4VW73_9DINO</name>
<organism evidence="1">
    <name type="scientific">Alexandrium monilatum</name>
    <dbReference type="NCBI Taxonomy" id="311494"/>
    <lineage>
        <taxon>Eukaryota</taxon>
        <taxon>Sar</taxon>
        <taxon>Alveolata</taxon>
        <taxon>Dinophyceae</taxon>
        <taxon>Gonyaulacales</taxon>
        <taxon>Pyrocystaceae</taxon>
        <taxon>Alexandrium</taxon>
    </lineage>
</organism>
<gene>
    <name evidence="1" type="ORF">AMON00008_LOCUS65130</name>
</gene>